<dbReference type="OrthoDB" id="7356934at2"/>
<dbReference type="Proteomes" id="UP000218023">
    <property type="component" value="Unassembled WGS sequence"/>
</dbReference>
<proteinExistence type="predicted"/>
<dbReference type="InterPro" id="IPR021955">
    <property type="entry name" value="DUF3572"/>
</dbReference>
<gene>
    <name evidence="2" type="ORF">CK240_11770</name>
</gene>
<evidence type="ECO:0000256" key="1">
    <source>
        <dbReference type="SAM" id="MobiDB-lite"/>
    </source>
</evidence>
<name>A0A2A2GIT8_9RHOB</name>
<reference evidence="2 3" key="1">
    <citation type="submission" date="2017-09" db="EMBL/GenBank/DDBJ databases">
        <title>Paracoccus alkalisoli sp. nov., isolated from saline alkaline soil.</title>
        <authorList>
            <person name="Dong X."/>
            <person name="Zhang G."/>
        </authorList>
    </citation>
    <scope>NUCLEOTIDE SEQUENCE [LARGE SCALE GENOMIC DNA]</scope>
    <source>
        <strain evidence="2 3">WN007</strain>
    </source>
</reference>
<evidence type="ECO:0008006" key="4">
    <source>
        <dbReference type="Google" id="ProtNLM"/>
    </source>
</evidence>
<dbReference type="EMBL" id="NSJZ01000010">
    <property type="protein sequence ID" value="PAU96819.1"/>
    <property type="molecule type" value="Genomic_DNA"/>
</dbReference>
<comment type="caution">
    <text evidence="2">The sequence shown here is derived from an EMBL/GenBank/DDBJ whole genome shotgun (WGS) entry which is preliminary data.</text>
</comment>
<accession>A0A2A2GIT8</accession>
<feature type="compositionally biased region" description="Basic residues" evidence="1">
    <location>
        <begin position="40"/>
        <end position="50"/>
    </location>
</feature>
<keyword evidence="3" id="KW-1185">Reference proteome</keyword>
<dbReference type="Pfam" id="PF12096">
    <property type="entry name" value="DUF3572"/>
    <property type="match status" value="1"/>
</dbReference>
<dbReference type="AlphaFoldDB" id="A0A2A2GIT8"/>
<evidence type="ECO:0000313" key="2">
    <source>
        <dbReference type="EMBL" id="PAU96819.1"/>
    </source>
</evidence>
<sequence length="255" mass="27456">MDLAVAHQPPDAREQAVLVEGQVQNRLGAGLKRRDPPVPGHRHHHGKARRLGADARTKLYRVHVAGRPAHQHHAGAAARQHAQRLDPRAGGQGIIARGRETHLQGDAARGRAIHHQDLPLHRCASQVAPTMPLCGKLINKAFPCSLFTDVCLRPAPGRGKEWGMISRNSLDALAEAILAHLAENPELVEALVAETGLMPADLRRLAAEPTTDFATALLDFICASDDRLVAFAAASGWSETRVAHTREALAAGVLR</sequence>
<evidence type="ECO:0000313" key="3">
    <source>
        <dbReference type="Proteomes" id="UP000218023"/>
    </source>
</evidence>
<protein>
    <recommendedName>
        <fullName evidence="4">DUF3572 domain-containing protein</fullName>
    </recommendedName>
</protein>
<organism evidence="2 3">
    <name type="scientific">Paracoccus salipaludis</name>
    <dbReference type="NCBI Taxonomy" id="2032623"/>
    <lineage>
        <taxon>Bacteria</taxon>
        <taxon>Pseudomonadati</taxon>
        <taxon>Pseudomonadota</taxon>
        <taxon>Alphaproteobacteria</taxon>
        <taxon>Rhodobacterales</taxon>
        <taxon>Paracoccaceae</taxon>
        <taxon>Paracoccus</taxon>
    </lineage>
</organism>
<feature type="region of interest" description="Disordered" evidence="1">
    <location>
        <begin position="30"/>
        <end position="50"/>
    </location>
</feature>